<evidence type="ECO:0000256" key="1">
    <source>
        <dbReference type="SAM" id="MobiDB-lite"/>
    </source>
</evidence>
<protein>
    <recommendedName>
        <fullName evidence="2">Hedgehog/Intein (Hint) domain-containing protein</fullName>
    </recommendedName>
</protein>
<accession>A0A126V2M2</accession>
<dbReference type="RefSeq" id="WP_039000123.1">
    <property type="nucleotide sequence ID" value="NZ_CP014327.1"/>
</dbReference>
<feature type="domain" description="Hedgehog/Intein (Hint)" evidence="2">
    <location>
        <begin position="55"/>
        <end position="170"/>
    </location>
</feature>
<dbReference type="EMBL" id="CP014327">
    <property type="protein sequence ID" value="AML52578.1"/>
    <property type="molecule type" value="Genomic_DNA"/>
</dbReference>
<dbReference type="OrthoDB" id="7835405at2"/>
<keyword evidence="4" id="KW-1185">Reference proteome</keyword>
<evidence type="ECO:0000313" key="3">
    <source>
        <dbReference type="EMBL" id="AML52578.1"/>
    </source>
</evidence>
<dbReference type="Proteomes" id="UP000070371">
    <property type="component" value="Chromosome"/>
</dbReference>
<dbReference type="AlphaFoldDB" id="A0A126V2M2"/>
<evidence type="ECO:0000259" key="2">
    <source>
        <dbReference type="Pfam" id="PF13403"/>
    </source>
</evidence>
<sequence length="200" mass="22386">MVNEIAEIERDGADLSRGERVHPSMLQRNAAKTKPITTADKRIEEPVAEPVWTIPGFGAGARVQTSFGFVPVEVLRIGDPIKTRTGRFLKVKYVDEIRLDRRFLLTHPEAQPITIPKDAFDTSVPGKNICVSGAQEVWQPGRFDQRQATAAAKLIGQGRVFRNLNGYFNYYVFHCFEPCTACIDGLWVNIKPTTPDISID</sequence>
<organism evidence="3 4">
    <name type="scientific">Falsihalocynthiibacter arcticus</name>
    <dbReference type="NCBI Taxonomy" id="1579316"/>
    <lineage>
        <taxon>Bacteria</taxon>
        <taxon>Pseudomonadati</taxon>
        <taxon>Pseudomonadota</taxon>
        <taxon>Alphaproteobacteria</taxon>
        <taxon>Rhodobacterales</taxon>
        <taxon>Roseobacteraceae</taxon>
        <taxon>Falsihalocynthiibacter</taxon>
    </lineage>
</organism>
<gene>
    <name evidence="3" type="ORF">RC74_16045</name>
</gene>
<feature type="compositionally biased region" description="Basic and acidic residues" evidence="1">
    <location>
        <begin position="13"/>
        <end position="22"/>
    </location>
</feature>
<proteinExistence type="predicted"/>
<reference evidence="3 4" key="1">
    <citation type="submission" date="2016-02" db="EMBL/GenBank/DDBJ databases">
        <title>Complete genome sequence of Halocynthiibacter arcticus PAMC 20958t from arctic marine sediment.</title>
        <authorList>
            <person name="Lee Y.M."/>
            <person name="Baek K."/>
            <person name="Lee H.K."/>
            <person name="Shin S.C."/>
        </authorList>
    </citation>
    <scope>NUCLEOTIDE SEQUENCE [LARGE SCALE GENOMIC DNA]</scope>
    <source>
        <strain evidence="3">PAMC 20958</strain>
    </source>
</reference>
<feature type="region of interest" description="Disordered" evidence="1">
    <location>
        <begin position="13"/>
        <end position="37"/>
    </location>
</feature>
<dbReference type="STRING" id="1579316.RC74_16045"/>
<name>A0A126V2M2_9RHOB</name>
<dbReference type="Pfam" id="PF13403">
    <property type="entry name" value="Hint_2"/>
    <property type="match status" value="1"/>
</dbReference>
<dbReference type="InterPro" id="IPR028992">
    <property type="entry name" value="Hedgehog/Intein_dom"/>
</dbReference>
<evidence type="ECO:0000313" key="4">
    <source>
        <dbReference type="Proteomes" id="UP000070371"/>
    </source>
</evidence>
<dbReference type="KEGG" id="hat:RC74_16045"/>